<feature type="domain" description="POTRA" evidence="10">
    <location>
        <begin position="53"/>
        <end position="120"/>
    </location>
</feature>
<dbReference type="GO" id="GO:0043165">
    <property type="term" value="P:Gram-negative-bacterium-type cell outer membrane assembly"/>
    <property type="evidence" value="ECO:0007669"/>
    <property type="project" value="UniProtKB-UniRule"/>
</dbReference>
<dbReference type="PROSITE" id="PS51318">
    <property type="entry name" value="TAT"/>
    <property type="match status" value="1"/>
</dbReference>
<dbReference type="FunFam" id="3.10.20.310:FF:000003">
    <property type="entry name" value="Outer membrane protein assembly factor BamA"/>
    <property type="match status" value="1"/>
</dbReference>
<dbReference type="InterPro" id="IPR034746">
    <property type="entry name" value="POTRA"/>
</dbReference>
<evidence type="ECO:0000256" key="5">
    <source>
        <dbReference type="ARBA" id="ARBA00022737"/>
    </source>
</evidence>
<dbReference type="FunFam" id="3.10.20.310:FF:000002">
    <property type="entry name" value="Outer membrane protein assembly factor BamA"/>
    <property type="match status" value="1"/>
</dbReference>
<evidence type="ECO:0000313" key="11">
    <source>
        <dbReference type="EMBL" id="QNP40254.1"/>
    </source>
</evidence>
<keyword evidence="4 8" id="KW-0732">Signal</keyword>
<keyword evidence="12" id="KW-1185">Reference proteome</keyword>
<keyword evidence="6 8" id="KW-0472">Membrane</keyword>
<dbReference type="AlphaFoldDB" id="A0A7H0FW38"/>
<dbReference type="GO" id="GO:0051205">
    <property type="term" value="P:protein insertion into membrane"/>
    <property type="evidence" value="ECO:0007669"/>
    <property type="project" value="UniProtKB-UniRule"/>
</dbReference>
<dbReference type="PANTHER" id="PTHR12815">
    <property type="entry name" value="SORTING AND ASSEMBLY MACHINERY SAMM50 PROTEIN FAMILY MEMBER"/>
    <property type="match status" value="1"/>
</dbReference>
<keyword evidence="3 8" id="KW-0812">Transmembrane</keyword>
<evidence type="ECO:0000256" key="8">
    <source>
        <dbReference type="HAMAP-Rule" id="MF_01430"/>
    </source>
</evidence>
<reference evidence="11 12" key="1">
    <citation type="submission" date="2020-08" db="EMBL/GenBank/DDBJ databases">
        <title>Lysobacter sp. II4 sp. nov., isolated from soil.</title>
        <authorList>
            <person name="Woo C.Y."/>
            <person name="Kim J."/>
        </authorList>
    </citation>
    <scope>NUCLEOTIDE SEQUENCE [LARGE SCALE GENOMIC DNA]</scope>
    <source>
        <strain evidence="11 12">II4</strain>
    </source>
</reference>
<evidence type="ECO:0000259" key="10">
    <source>
        <dbReference type="PROSITE" id="PS51779"/>
    </source>
</evidence>
<evidence type="ECO:0000256" key="1">
    <source>
        <dbReference type="ARBA" id="ARBA00004370"/>
    </source>
</evidence>
<dbReference type="HAMAP" id="MF_01430">
    <property type="entry name" value="OM_assembly_BamA"/>
    <property type="match status" value="1"/>
</dbReference>
<feature type="chain" id="PRO_5029078678" description="Outer membrane protein assembly factor BamA" evidence="8">
    <location>
        <begin position="27"/>
        <end position="841"/>
    </location>
</feature>
<evidence type="ECO:0000256" key="3">
    <source>
        <dbReference type="ARBA" id="ARBA00022692"/>
    </source>
</evidence>
<dbReference type="PIRSF" id="PIRSF006076">
    <property type="entry name" value="OM_assembly_OMP85"/>
    <property type="match status" value="1"/>
</dbReference>
<evidence type="ECO:0000313" key="12">
    <source>
        <dbReference type="Proteomes" id="UP000516018"/>
    </source>
</evidence>
<accession>A0A7H0FW38</accession>
<dbReference type="InterPro" id="IPR039910">
    <property type="entry name" value="D15-like"/>
</dbReference>
<feature type="domain" description="POTRA" evidence="10">
    <location>
        <begin position="204"/>
        <end position="288"/>
    </location>
</feature>
<comment type="subcellular location">
    <subcellularLocation>
        <location evidence="8">Cell outer membrane</location>
    </subcellularLocation>
    <subcellularLocation>
        <location evidence="1">Membrane</location>
    </subcellularLocation>
</comment>
<dbReference type="Proteomes" id="UP000516018">
    <property type="component" value="Chromosome"/>
</dbReference>
<proteinExistence type="inferred from homology"/>
<dbReference type="Gene3D" id="3.10.20.310">
    <property type="entry name" value="membrane protein fhac"/>
    <property type="match status" value="5"/>
</dbReference>
<feature type="domain" description="POTRA" evidence="10">
    <location>
        <begin position="295"/>
        <end position="373"/>
    </location>
</feature>
<dbReference type="PROSITE" id="PS51779">
    <property type="entry name" value="POTRA"/>
    <property type="match status" value="5"/>
</dbReference>
<dbReference type="NCBIfam" id="TIGR03303">
    <property type="entry name" value="OM_YaeT"/>
    <property type="match status" value="1"/>
</dbReference>
<sequence length="841" mass="93231" precursor="true">MTRLPNRRLLALALTAALAPALPALAQSADPFAPAGTPAQSPDAASVAGAGAFTVSDIRVDGLQRISAGTVFTYLPVERGDVLDSTKAAAAVRALYKTGFFEDVHLDRQGDILVITVQERPAINKLTVTGNKDIQTEDLMKGLKENGMAEGDTFNRLVLDKMGQELTRQYQNRGKYNVEITPTVSRLDRNRVDVTITVKEGKAARIQHINLVGNEKFSDEQILDTWESGEHNWLSWYRRDDQYSREKLSGDLEKLNNYYLDRGYVDFNIDSTQVSISPDRSDMFITAGVSEGDQYKVSSVQLTGDTVLPKEQLQKIVLVKEGQIFSRRLLELTSDSITATLGNIGYAFAQVNPVPDVNREAKTVGISLQVVPGPRVNVRKVEFKGNTRTSDEVMRREMRQFEGSWYSQAAVDRSKIRLQGLGYFETVDIESKPVEGSNDQVDVVVNVKETSSGSFVFGLGYSQLSGLSTQIQLSQENFLGTGNRVSVQAQHSTYQSRYDFSFLNPYFLDNGLSLGYNLWWRELDYSDFGTAQYSSNSGAAQVVLGFPITETDTVTGLFGIDTNQILSSGSTPQPIREYLDALNTRTFHAWRTELGWSRNSLDNLLTPTRGMQQRVWLETTLPGSTVEYFKLNYSISKFWPLSRHLVLNTRGELGYGDSYGDATTRNICFTAGSFQDTDNNTTTPPVFVPGPDPTDPCLPSSPDYDKTVTADGLPFFENFYAGGVRSVRGFRDNTLGPRQAPFANSTYLQPVGGAFKTTGSLEMYFPTLLDTPAARASAFIDFGNVYKDVDSFDAGELRASTGLSLMWRSPMGPISISYSFPLRKEEDDELERLQFTFGGSF</sequence>
<keyword evidence="7 8" id="KW-0998">Cell outer membrane</keyword>
<dbReference type="RefSeq" id="WP_187711696.1">
    <property type="nucleotide sequence ID" value="NZ_CP060820.1"/>
</dbReference>
<keyword evidence="2 8" id="KW-1134">Transmembrane beta strand</keyword>
<evidence type="ECO:0000256" key="7">
    <source>
        <dbReference type="ARBA" id="ARBA00023237"/>
    </source>
</evidence>
<name>A0A7H0FW38_9GAMM</name>
<dbReference type="InterPro" id="IPR023707">
    <property type="entry name" value="OM_assembly_BamA"/>
</dbReference>
<evidence type="ECO:0000256" key="6">
    <source>
        <dbReference type="ARBA" id="ARBA00023136"/>
    </source>
</evidence>
<organism evidence="11 12">
    <name type="scientific">Agrilutibacter terrestris</name>
    <dbReference type="NCBI Taxonomy" id="2865112"/>
    <lineage>
        <taxon>Bacteria</taxon>
        <taxon>Pseudomonadati</taxon>
        <taxon>Pseudomonadota</taxon>
        <taxon>Gammaproteobacteria</taxon>
        <taxon>Lysobacterales</taxon>
        <taxon>Lysobacteraceae</taxon>
        <taxon>Agrilutibacter</taxon>
    </lineage>
</organism>
<dbReference type="InterPro" id="IPR006311">
    <property type="entry name" value="TAT_signal"/>
</dbReference>
<dbReference type="PANTHER" id="PTHR12815:SF23">
    <property type="entry name" value="OUTER MEMBRANE PROTEIN ASSEMBLY FACTOR BAMA"/>
    <property type="match status" value="1"/>
</dbReference>
<feature type="domain" description="POTRA" evidence="10">
    <location>
        <begin position="376"/>
        <end position="450"/>
    </location>
</feature>
<comment type="function">
    <text evidence="8">Part of the outer membrane protein assembly complex, which is involved in assembly and insertion of beta-barrel proteins into the outer membrane.</text>
</comment>
<dbReference type="Pfam" id="PF01103">
    <property type="entry name" value="Omp85"/>
    <property type="match status" value="1"/>
</dbReference>
<dbReference type="KEGG" id="lsx:H8B22_12270"/>
<feature type="domain" description="POTRA" evidence="10">
    <location>
        <begin position="121"/>
        <end position="201"/>
    </location>
</feature>
<dbReference type="InterPro" id="IPR000184">
    <property type="entry name" value="Bac_surfAg_D15"/>
</dbReference>
<dbReference type="FunFam" id="3.10.20.310:FF:000015">
    <property type="entry name" value="Outer membrane protein assembly factor BamA"/>
    <property type="match status" value="1"/>
</dbReference>
<feature type="signal peptide" evidence="8">
    <location>
        <begin position="1"/>
        <end position="26"/>
    </location>
</feature>
<protein>
    <recommendedName>
        <fullName evidence="8 9">Outer membrane protein assembly factor BamA</fullName>
    </recommendedName>
</protein>
<dbReference type="EMBL" id="CP060820">
    <property type="protein sequence ID" value="QNP40254.1"/>
    <property type="molecule type" value="Genomic_DNA"/>
</dbReference>
<keyword evidence="5 8" id="KW-0677">Repeat</keyword>
<dbReference type="Gene3D" id="2.40.160.50">
    <property type="entry name" value="membrane protein fhac: a member of the omp85/tpsb transporter family"/>
    <property type="match status" value="1"/>
</dbReference>
<gene>
    <name evidence="8 11" type="primary">bamA</name>
    <name evidence="11" type="ORF">H8B22_12270</name>
</gene>
<comment type="similarity">
    <text evidence="8">Belongs to the BamA family.</text>
</comment>
<dbReference type="GO" id="GO:1990063">
    <property type="term" value="C:Bam protein complex"/>
    <property type="evidence" value="ECO:0007669"/>
    <property type="project" value="TreeGrafter"/>
</dbReference>
<evidence type="ECO:0000256" key="2">
    <source>
        <dbReference type="ARBA" id="ARBA00022452"/>
    </source>
</evidence>
<comment type="subunit">
    <text evidence="8">Part of the Bam complex.</text>
</comment>
<dbReference type="Pfam" id="PF07244">
    <property type="entry name" value="POTRA"/>
    <property type="match status" value="5"/>
</dbReference>
<evidence type="ECO:0000256" key="4">
    <source>
        <dbReference type="ARBA" id="ARBA00022729"/>
    </source>
</evidence>
<evidence type="ECO:0000256" key="9">
    <source>
        <dbReference type="NCBIfam" id="TIGR03303"/>
    </source>
</evidence>
<dbReference type="InterPro" id="IPR010827">
    <property type="entry name" value="BamA/TamA_POTRA"/>
</dbReference>